<feature type="region of interest" description="Disordered" evidence="1">
    <location>
        <begin position="1"/>
        <end position="72"/>
    </location>
</feature>
<sequence length="215" mass="24670">MENEAEKMKKDPKSDKFVKTPEAPAHHREQKTTSSVVIERNNGFGPLYGQHESRNFNKGGLGACRKGSEQMNQNERDEIVRLFEAQRQLQRADAVPERLNELGMEEAMRIENLAAANANLENMEDGEEDNGRHNVPWLGHMEEEMEDQAYDSGRSSIEEMEDGNLQEINGNVDFARPNLKRRHDPMTDPCDAQLKRQKTEEAEMDENTRDSDRRG</sequence>
<protein>
    <submittedName>
        <fullName evidence="2">Uncharacterized protein</fullName>
    </submittedName>
</protein>
<keyword evidence="3" id="KW-1185">Reference proteome</keyword>
<evidence type="ECO:0000313" key="3">
    <source>
        <dbReference type="Proteomes" id="UP000230233"/>
    </source>
</evidence>
<feature type="compositionally biased region" description="Basic and acidic residues" evidence="1">
    <location>
        <begin position="1"/>
        <end position="31"/>
    </location>
</feature>
<comment type="caution">
    <text evidence="2">The sequence shown here is derived from an EMBL/GenBank/DDBJ whole genome shotgun (WGS) entry which is preliminary data.</text>
</comment>
<feature type="region of interest" description="Disordered" evidence="1">
    <location>
        <begin position="164"/>
        <end position="215"/>
    </location>
</feature>
<organism evidence="2 3">
    <name type="scientific">Caenorhabditis nigoni</name>
    <dbReference type="NCBI Taxonomy" id="1611254"/>
    <lineage>
        <taxon>Eukaryota</taxon>
        <taxon>Metazoa</taxon>
        <taxon>Ecdysozoa</taxon>
        <taxon>Nematoda</taxon>
        <taxon>Chromadorea</taxon>
        <taxon>Rhabditida</taxon>
        <taxon>Rhabditina</taxon>
        <taxon>Rhabditomorpha</taxon>
        <taxon>Rhabditoidea</taxon>
        <taxon>Rhabditidae</taxon>
        <taxon>Peloderinae</taxon>
        <taxon>Caenorhabditis</taxon>
    </lineage>
</organism>
<dbReference type="AlphaFoldDB" id="A0A2G5T1V2"/>
<dbReference type="Proteomes" id="UP000230233">
    <property type="component" value="Chromosome X"/>
</dbReference>
<proteinExistence type="predicted"/>
<feature type="compositionally biased region" description="Basic and acidic residues" evidence="1">
    <location>
        <begin position="193"/>
        <end position="215"/>
    </location>
</feature>
<name>A0A2G5T1V2_9PELO</name>
<evidence type="ECO:0000313" key="2">
    <source>
        <dbReference type="EMBL" id="PIC21188.1"/>
    </source>
</evidence>
<reference evidence="3" key="1">
    <citation type="submission" date="2017-10" db="EMBL/GenBank/DDBJ databases">
        <title>Rapid genome shrinkage in a self-fertile nematode reveals novel sperm competition proteins.</title>
        <authorList>
            <person name="Yin D."/>
            <person name="Schwarz E.M."/>
            <person name="Thomas C.G."/>
            <person name="Felde R.L."/>
            <person name="Korf I.F."/>
            <person name="Cutter A.D."/>
            <person name="Schartner C.M."/>
            <person name="Ralston E.J."/>
            <person name="Meyer B.J."/>
            <person name="Haag E.S."/>
        </authorList>
    </citation>
    <scope>NUCLEOTIDE SEQUENCE [LARGE SCALE GENOMIC DNA]</scope>
    <source>
        <strain evidence="3">JU1422</strain>
    </source>
</reference>
<evidence type="ECO:0000256" key="1">
    <source>
        <dbReference type="SAM" id="MobiDB-lite"/>
    </source>
</evidence>
<dbReference type="EMBL" id="PDUG01000006">
    <property type="protein sequence ID" value="PIC21188.1"/>
    <property type="molecule type" value="Genomic_DNA"/>
</dbReference>
<accession>A0A2G5T1V2</accession>
<dbReference type="OrthoDB" id="10477969at2759"/>
<gene>
    <name evidence="2" type="primary">Cnig_chr_X.g26120</name>
    <name evidence="2" type="ORF">B9Z55_026120</name>
</gene>